<evidence type="ECO:0000313" key="1">
    <source>
        <dbReference type="EMBL" id="MEJ5907040.1"/>
    </source>
</evidence>
<proteinExistence type="predicted"/>
<gene>
    <name evidence="1" type="ORF">V7V80_20370</name>
</gene>
<name>A0ABU8RAX5_9PSED</name>
<evidence type="ECO:0000313" key="2">
    <source>
        <dbReference type="Proteomes" id="UP001377692"/>
    </source>
</evidence>
<dbReference type="RefSeq" id="WP_339550502.1">
    <property type="nucleotide sequence ID" value="NZ_JBBHLD010000022.1"/>
</dbReference>
<dbReference type="InterPro" id="IPR022385">
    <property type="entry name" value="Rhs_assc_core"/>
</dbReference>
<dbReference type="EMBL" id="JBBHLD010000022">
    <property type="protein sequence ID" value="MEJ5907040.1"/>
    <property type="molecule type" value="Genomic_DNA"/>
</dbReference>
<dbReference type="NCBIfam" id="TIGR03696">
    <property type="entry name" value="Rhs_assc_core"/>
    <property type="match status" value="1"/>
</dbReference>
<sequence length="273" mass="29059">MQTTALLPNDKQPSLQMFRAPPLRAYAPYGYHVGRVGPRLAFVGEPNALLPNGYLIGNGKRAYGTGLMRFYSPDAFSPFGRGGLNAYAYCLGDPVNNVDRDGHSATRIFGQGTGLVWGTVGMLSALNKASKTIVRRSVAKAQGRPVPPEYDASSRTNNALIFNGGLVSTLTKVPGVAMAYAFPMGSLASEASTLVGIGAASVAGVGKLRQLYTDLTSTIQEATANRLPLPELFWESLKEAAGWNRMRGQESAILSPRPEEVLLVQIKTVRGGG</sequence>
<dbReference type="Proteomes" id="UP001377692">
    <property type="component" value="Unassembled WGS sequence"/>
</dbReference>
<protein>
    <submittedName>
        <fullName evidence="1">RHS repeat-associated core domain-containing protein</fullName>
    </submittedName>
</protein>
<reference evidence="1 2" key="1">
    <citation type="submission" date="2024-02" db="EMBL/GenBank/DDBJ databases">
        <title>Identification of pathogenicity and growth-promoting functions of Pseudomonas putida variants.</title>
        <authorList>
            <person name="Sun J."/>
        </authorList>
    </citation>
    <scope>NUCLEOTIDE SEQUENCE [LARGE SCALE GENOMIC DNA]</scope>
    <source>
        <strain evidence="1 2">A04</strain>
    </source>
</reference>
<dbReference type="SUPFAM" id="SSF56399">
    <property type="entry name" value="ADP-ribosylation"/>
    <property type="match status" value="1"/>
</dbReference>
<keyword evidence="2" id="KW-1185">Reference proteome</keyword>
<accession>A0ABU8RAX5</accession>
<organism evidence="1 2">
    <name type="scientific">Pseudomonas kermanshahensis</name>
    <dbReference type="NCBI Taxonomy" id="2745482"/>
    <lineage>
        <taxon>Bacteria</taxon>
        <taxon>Pseudomonadati</taxon>
        <taxon>Pseudomonadota</taxon>
        <taxon>Gammaproteobacteria</taxon>
        <taxon>Pseudomonadales</taxon>
        <taxon>Pseudomonadaceae</taxon>
        <taxon>Pseudomonas</taxon>
    </lineage>
</organism>
<dbReference type="Gene3D" id="2.180.10.10">
    <property type="entry name" value="RHS repeat-associated core"/>
    <property type="match status" value="1"/>
</dbReference>
<comment type="caution">
    <text evidence="1">The sequence shown here is derived from an EMBL/GenBank/DDBJ whole genome shotgun (WGS) entry which is preliminary data.</text>
</comment>